<dbReference type="GO" id="GO:0016020">
    <property type="term" value="C:membrane"/>
    <property type="evidence" value="ECO:0007669"/>
    <property type="project" value="UniProtKB-SubCell"/>
</dbReference>
<comment type="caution">
    <text evidence="7">The sequence shown here is derived from an EMBL/GenBank/DDBJ whole genome shotgun (WGS) entry which is preliminary data.</text>
</comment>
<feature type="chain" id="PRO_5023937820" description="Wall-associated receptor kinase galacturonan-binding domain-containing protein" evidence="4">
    <location>
        <begin position="23"/>
        <end position="304"/>
    </location>
</feature>
<accession>A0A5J9VIX0</accession>
<organism evidence="7 8">
    <name type="scientific">Eragrostis curvula</name>
    <name type="common">weeping love grass</name>
    <dbReference type="NCBI Taxonomy" id="38414"/>
    <lineage>
        <taxon>Eukaryota</taxon>
        <taxon>Viridiplantae</taxon>
        <taxon>Streptophyta</taxon>
        <taxon>Embryophyta</taxon>
        <taxon>Tracheophyta</taxon>
        <taxon>Spermatophyta</taxon>
        <taxon>Magnoliopsida</taxon>
        <taxon>Liliopsida</taxon>
        <taxon>Poales</taxon>
        <taxon>Poaceae</taxon>
        <taxon>PACMAD clade</taxon>
        <taxon>Chloridoideae</taxon>
        <taxon>Eragrostideae</taxon>
        <taxon>Eragrostidinae</taxon>
        <taxon>Eragrostis</taxon>
    </lineage>
</organism>
<evidence type="ECO:0000256" key="1">
    <source>
        <dbReference type="ARBA" id="ARBA00004167"/>
    </source>
</evidence>
<dbReference type="Proteomes" id="UP000324897">
    <property type="component" value="Unassembled WGS sequence"/>
</dbReference>
<gene>
    <name evidence="7" type="ORF">EJB05_17357</name>
</gene>
<dbReference type="GO" id="GO:0030247">
    <property type="term" value="F:polysaccharide binding"/>
    <property type="evidence" value="ECO:0007669"/>
    <property type="project" value="InterPro"/>
</dbReference>
<keyword evidence="8" id="KW-1185">Reference proteome</keyword>
<evidence type="ECO:0000313" key="8">
    <source>
        <dbReference type="Proteomes" id="UP000324897"/>
    </source>
</evidence>
<evidence type="ECO:0000256" key="4">
    <source>
        <dbReference type="SAM" id="SignalP"/>
    </source>
</evidence>
<dbReference type="InterPro" id="IPR025287">
    <property type="entry name" value="WAK_GUB"/>
</dbReference>
<proteinExistence type="predicted"/>
<feature type="domain" description="Wall-associated receptor kinase galacturonan-binding" evidence="5">
    <location>
        <begin position="27"/>
        <end position="91"/>
    </location>
</feature>
<keyword evidence="2 4" id="KW-0732">Signal</keyword>
<dbReference type="OrthoDB" id="635050at2759"/>
<dbReference type="PANTHER" id="PTHR33138:SF1">
    <property type="entry name" value="OS01G0113900 PROTEIN"/>
    <property type="match status" value="1"/>
</dbReference>
<dbReference type="AlphaFoldDB" id="A0A5J9VIX0"/>
<dbReference type="PANTHER" id="PTHR33138">
    <property type="entry name" value="OS01G0690200 PROTEIN"/>
    <property type="match status" value="1"/>
</dbReference>
<dbReference type="EMBL" id="RWGY01000009">
    <property type="protein sequence ID" value="TVU35466.1"/>
    <property type="molecule type" value="Genomic_DNA"/>
</dbReference>
<reference evidence="7 8" key="1">
    <citation type="journal article" date="2019" name="Sci. Rep.">
        <title>A high-quality genome of Eragrostis curvula grass provides insights into Poaceae evolution and supports new strategies to enhance forage quality.</title>
        <authorList>
            <person name="Carballo J."/>
            <person name="Santos B.A.C.M."/>
            <person name="Zappacosta D."/>
            <person name="Garbus I."/>
            <person name="Selva J.P."/>
            <person name="Gallo C.A."/>
            <person name="Diaz A."/>
            <person name="Albertini E."/>
            <person name="Caccamo M."/>
            <person name="Echenique V."/>
        </authorList>
    </citation>
    <scope>NUCLEOTIDE SEQUENCE [LARGE SCALE GENOMIC DNA]</scope>
    <source>
        <strain evidence="8">cv. Victoria</strain>
        <tissue evidence="7">Leaf</tissue>
    </source>
</reference>
<evidence type="ECO:0000259" key="5">
    <source>
        <dbReference type="Pfam" id="PF13947"/>
    </source>
</evidence>
<evidence type="ECO:0000256" key="3">
    <source>
        <dbReference type="ARBA" id="ARBA00023180"/>
    </source>
</evidence>
<dbReference type="Gramene" id="TVU35466">
    <property type="protein sequence ID" value="TVU35466"/>
    <property type="gene ID" value="EJB05_17357"/>
</dbReference>
<feature type="signal peptide" evidence="4">
    <location>
        <begin position="1"/>
        <end position="22"/>
    </location>
</feature>
<feature type="domain" description="Wall-associated receptor kinase C-terminal" evidence="6">
    <location>
        <begin position="155"/>
        <end position="255"/>
    </location>
</feature>
<evidence type="ECO:0000259" key="6">
    <source>
        <dbReference type="Pfam" id="PF14380"/>
    </source>
</evidence>
<dbReference type="Pfam" id="PF13947">
    <property type="entry name" value="GUB_WAK_bind"/>
    <property type="match status" value="1"/>
</dbReference>
<dbReference type="Pfam" id="PF14380">
    <property type="entry name" value="WAK_assoc"/>
    <property type="match status" value="1"/>
</dbReference>
<evidence type="ECO:0000256" key="2">
    <source>
        <dbReference type="ARBA" id="ARBA00022729"/>
    </source>
</evidence>
<feature type="non-terminal residue" evidence="7">
    <location>
        <position position="1"/>
    </location>
</feature>
<evidence type="ECO:0008006" key="9">
    <source>
        <dbReference type="Google" id="ProtNLM"/>
    </source>
</evidence>
<dbReference type="InterPro" id="IPR032872">
    <property type="entry name" value="WAK_assoc_C"/>
</dbReference>
<comment type="subcellular location">
    <subcellularLocation>
        <location evidence="1">Membrane</location>
        <topology evidence="1">Single-pass membrane protein</topology>
    </subcellularLocation>
</comment>
<name>A0A5J9VIX0_9POAL</name>
<sequence>MAPLLPLLLLPVLLLVGGAADAFPVSCSNATCGKHEIRYPFWLNSSASDGNCGYPGLGLACEDAMLMLPVHSHRYRVQHIDYDMRIVAIYDADLDVYGAGCPRLHANLTLDYASSWLQLTSSDSNITFLYNCRKNISWFLSSARELSGCSQGEYDTKRSYVLPDVATTGTEAYECEEVVVAPVLGVHKTEMVDPPGGSPPLTNWTFGGVVGAGFQLTYNTHSEQCDRCEKSHGWCGYQRKESASSGLRFTCFCDGGPTADRCSTYASPSPALLFFGFLLIRVPDANVHPLRLRKYSFSCLFLCR</sequence>
<protein>
    <recommendedName>
        <fullName evidence="9">Wall-associated receptor kinase galacturonan-binding domain-containing protein</fullName>
    </recommendedName>
</protein>
<keyword evidence="3" id="KW-0325">Glycoprotein</keyword>
<evidence type="ECO:0000313" key="7">
    <source>
        <dbReference type="EMBL" id="TVU35466.1"/>
    </source>
</evidence>